<accession>A0ABD5XUX3</accession>
<evidence type="ECO:0000313" key="2">
    <source>
        <dbReference type="Proteomes" id="UP001596368"/>
    </source>
</evidence>
<dbReference type="Proteomes" id="UP001596368">
    <property type="component" value="Unassembled WGS sequence"/>
</dbReference>
<name>A0ABD5XUX3_9EURY</name>
<comment type="caution">
    <text evidence="1">The sequence shown here is derived from an EMBL/GenBank/DDBJ whole genome shotgun (WGS) entry which is preliminary data.</text>
</comment>
<organism evidence="1 2">
    <name type="scientific">Halobaculum litoreum</name>
    <dbReference type="NCBI Taxonomy" id="3031998"/>
    <lineage>
        <taxon>Archaea</taxon>
        <taxon>Methanobacteriati</taxon>
        <taxon>Methanobacteriota</taxon>
        <taxon>Stenosarchaea group</taxon>
        <taxon>Halobacteria</taxon>
        <taxon>Halobacteriales</taxon>
        <taxon>Haloferacaceae</taxon>
        <taxon>Halobaculum</taxon>
    </lineage>
</organism>
<gene>
    <name evidence="1" type="ORF">ACFQRB_17050</name>
</gene>
<protein>
    <submittedName>
        <fullName evidence="1">Uncharacterized protein</fullName>
    </submittedName>
</protein>
<sequence length="43" mass="4351">MIVFTATAVVAVSRACRVPLGVGSIPLADATGRTLAVGRRLAL</sequence>
<dbReference type="AlphaFoldDB" id="A0ABD5XUX3"/>
<evidence type="ECO:0000313" key="1">
    <source>
        <dbReference type="EMBL" id="MFC7137706.1"/>
    </source>
</evidence>
<reference evidence="1 2" key="1">
    <citation type="journal article" date="2019" name="Int. J. Syst. Evol. Microbiol.">
        <title>The Global Catalogue of Microorganisms (GCM) 10K type strain sequencing project: providing services to taxonomists for standard genome sequencing and annotation.</title>
        <authorList>
            <consortium name="The Broad Institute Genomics Platform"/>
            <consortium name="The Broad Institute Genome Sequencing Center for Infectious Disease"/>
            <person name="Wu L."/>
            <person name="Ma J."/>
        </authorList>
    </citation>
    <scope>NUCLEOTIDE SEQUENCE [LARGE SCALE GENOMIC DNA]</scope>
    <source>
        <strain evidence="1 2">DT92</strain>
    </source>
</reference>
<keyword evidence="2" id="KW-1185">Reference proteome</keyword>
<dbReference type="EMBL" id="JBHSZG010000002">
    <property type="protein sequence ID" value="MFC7137706.1"/>
    <property type="molecule type" value="Genomic_DNA"/>
</dbReference>
<proteinExistence type="predicted"/>